<reference evidence="11 12" key="1">
    <citation type="submission" date="2018-10" db="EMBL/GenBank/DDBJ databases">
        <title>Genomic Encyclopedia of Type Strains, Phase IV (KMG-IV): sequencing the most valuable type-strain genomes for metagenomic binning, comparative biology and taxonomic classification.</title>
        <authorList>
            <person name="Goeker M."/>
        </authorList>
    </citation>
    <scope>NUCLEOTIDE SEQUENCE [LARGE SCALE GENOMIC DNA]</scope>
    <source>
        <strain evidence="11 12">DSM 22008</strain>
    </source>
</reference>
<dbReference type="EMBL" id="RBII01000001">
    <property type="protein sequence ID" value="RKQ70827.1"/>
    <property type="molecule type" value="Genomic_DNA"/>
</dbReference>
<keyword evidence="7" id="KW-0547">Nucleotide-binding</keyword>
<keyword evidence="9" id="KW-0460">Magnesium</keyword>
<evidence type="ECO:0000256" key="6">
    <source>
        <dbReference type="ARBA" id="ARBA00022723"/>
    </source>
</evidence>
<keyword evidence="5" id="KW-0819">tRNA processing</keyword>
<dbReference type="Gene3D" id="3.40.50.300">
    <property type="entry name" value="P-loop containing nucleotide triphosphate hydrolases"/>
    <property type="match status" value="1"/>
</dbReference>
<dbReference type="PANTHER" id="PTHR33540">
    <property type="entry name" value="TRNA THREONYLCARBAMOYLADENOSINE BIOSYNTHESIS PROTEIN TSAE"/>
    <property type="match status" value="1"/>
</dbReference>
<proteinExistence type="inferred from homology"/>
<dbReference type="GO" id="GO:0005737">
    <property type="term" value="C:cytoplasm"/>
    <property type="evidence" value="ECO:0007669"/>
    <property type="project" value="UniProtKB-SubCell"/>
</dbReference>
<keyword evidence="12" id="KW-1185">Reference proteome</keyword>
<dbReference type="RefSeq" id="WP_233345314.1">
    <property type="nucleotide sequence ID" value="NZ_RBII01000001.1"/>
</dbReference>
<dbReference type="InterPro" id="IPR027417">
    <property type="entry name" value="P-loop_NTPase"/>
</dbReference>
<dbReference type="PANTHER" id="PTHR33540:SF2">
    <property type="entry name" value="TRNA THREONYLCARBAMOYLADENOSINE BIOSYNTHESIS PROTEIN TSAE"/>
    <property type="match status" value="1"/>
</dbReference>
<dbReference type="Proteomes" id="UP000282211">
    <property type="component" value="Unassembled WGS sequence"/>
</dbReference>
<evidence type="ECO:0000256" key="3">
    <source>
        <dbReference type="ARBA" id="ARBA00019010"/>
    </source>
</evidence>
<comment type="similarity">
    <text evidence="2">Belongs to the TsaE family.</text>
</comment>
<evidence type="ECO:0000256" key="10">
    <source>
        <dbReference type="ARBA" id="ARBA00032441"/>
    </source>
</evidence>
<sequence>MNFQGAINTKVTKVSCKDEAEMKALGGRIGAQLNVGDVIALTGELGAGKTTLIRGLIQSFQPNEEVPSPTYTLVQTYDLPDYELWHCDLYRLKHPDEVFELGLIDAMEECVCVIEWPDKMGPHLPETALTLNVGFTEQGREITFGPEWAGRSDEQIR</sequence>
<gene>
    <name evidence="11" type="ORF">DES40_0128</name>
</gene>
<comment type="caution">
    <text evidence="11">The sequence shown here is derived from an EMBL/GenBank/DDBJ whole genome shotgun (WGS) entry which is preliminary data.</text>
</comment>
<dbReference type="NCBIfam" id="TIGR00150">
    <property type="entry name" value="T6A_YjeE"/>
    <property type="match status" value="1"/>
</dbReference>
<name>A0A420WIL6_9PROT</name>
<dbReference type="SUPFAM" id="SSF52540">
    <property type="entry name" value="P-loop containing nucleoside triphosphate hydrolases"/>
    <property type="match status" value="1"/>
</dbReference>
<organism evidence="11 12">
    <name type="scientific">Litorimonas taeanensis</name>
    <dbReference type="NCBI Taxonomy" id="568099"/>
    <lineage>
        <taxon>Bacteria</taxon>
        <taxon>Pseudomonadati</taxon>
        <taxon>Pseudomonadota</taxon>
        <taxon>Alphaproteobacteria</taxon>
        <taxon>Maricaulales</taxon>
        <taxon>Robiginitomaculaceae</taxon>
    </lineage>
</organism>
<dbReference type="FunCoup" id="A0A420WIL6">
    <property type="interactions" value="268"/>
</dbReference>
<evidence type="ECO:0000256" key="1">
    <source>
        <dbReference type="ARBA" id="ARBA00004496"/>
    </source>
</evidence>
<comment type="subcellular location">
    <subcellularLocation>
        <location evidence="1">Cytoplasm</location>
    </subcellularLocation>
</comment>
<evidence type="ECO:0000256" key="8">
    <source>
        <dbReference type="ARBA" id="ARBA00022840"/>
    </source>
</evidence>
<keyword evidence="6" id="KW-0479">Metal-binding</keyword>
<dbReference type="InParanoid" id="A0A420WIL6"/>
<evidence type="ECO:0000256" key="7">
    <source>
        <dbReference type="ARBA" id="ARBA00022741"/>
    </source>
</evidence>
<accession>A0A420WIL6</accession>
<evidence type="ECO:0000256" key="9">
    <source>
        <dbReference type="ARBA" id="ARBA00022842"/>
    </source>
</evidence>
<keyword evidence="8" id="KW-0067">ATP-binding</keyword>
<evidence type="ECO:0000313" key="12">
    <source>
        <dbReference type="Proteomes" id="UP000282211"/>
    </source>
</evidence>
<dbReference type="InterPro" id="IPR003442">
    <property type="entry name" value="T6A_TsaE"/>
</dbReference>
<protein>
    <recommendedName>
        <fullName evidence="3">tRNA threonylcarbamoyladenosine biosynthesis protein TsaE</fullName>
    </recommendedName>
    <alternativeName>
        <fullName evidence="10">t(6)A37 threonylcarbamoyladenosine biosynthesis protein TsaE</fullName>
    </alternativeName>
</protein>
<evidence type="ECO:0000313" key="11">
    <source>
        <dbReference type="EMBL" id="RKQ70827.1"/>
    </source>
</evidence>
<evidence type="ECO:0000256" key="2">
    <source>
        <dbReference type="ARBA" id="ARBA00007599"/>
    </source>
</evidence>
<evidence type="ECO:0000256" key="4">
    <source>
        <dbReference type="ARBA" id="ARBA00022490"/>
    </source>
</evidence>
<dbReference type="GO" id="GO:0002949">
    <property type="term" value="P:tRNA threonylcarbamoyladenosine modification"/>
    <property type="evidence" value="ECO:0007669"/>
    <property type="project" value="InterPro"/>
</dbReference>
<dbReference type="GO" id="GO:0046872">
    <property type="term" value="F:metal ion binding"/>
    <property type="evidence" value="ECO:0007669"/>
    <property type="project" value="UniProtKB-KW"/>
</dbReference>
<dbReference type="AlphaFoldDB" id="A0A420WIL6"/>
<evidence type="ECO:0000256" key="5">
    <source>
        <dbReference type="ARBA" id="ARBA00022694"/>
    </source>
</evidence>
<dbReference type="Pfam" id="PF02367">
    <property type="entry name" value="TsaE"/>
    <property type="match status" value="1"/>
</dbReference>
<dbReference type="GO" id="GO:0005524">
    <property type="term" value="F:ATP binding"/>
    <property type="evidence" value="ECO:0007669"/>
    <property type="project" value="UniProtKB-KW"/>
</dbReference>
<keyword evidence="4" id="KW-0963">Cytoplasm</keyword>